<keyword evidence="3" id="KW-1185">Reference proteome</keyword>
<dbReference type="SMART" id="SM00855">
    <property type="entry name" value="PGAM"/>
    <property type="match status" value="1"/>
</dbReference>
<organism evidence="2 3">
    <name type="scientific">Zemynaea arenosa</name>
    <dbReference type="NCBI Taxonomy" id="2561931"/>
    <lineage>
        <taxon>Bacteria</taxon>
        <taxon>Pseudomonadati</taxon>
        <taxon>Pseudomonadota</taxon>
        <taxon>Betaproteobacteria</taxon>
        <taxon>Burkholderiales</taxon>
        <taxon>Oxalobacteraceae</taxon>
        <taxon>Telluria group</taxon>
        <taxon>Zemynaea</taxon>
    </lineage>
</organism>
<dbReference type="Proteomes" id="UP000298438">
    <property type="component" value="Unassembled WGS sequence"/>
</dbReference>
<dbReference type="Gene3D" id="3.40.50.1240">
    <property type="entry name" value="Phosphoglycerate mutase-like"/>
    <property type="match status" value="1"/>
</dbReference>
<reference evidence="2 3" key="1">
    <citation type="submission" date="2019-03" db="EMBL/GenBank/DDBJ databases">
        <title>Draft Genome Sequence of Massilia arenosa sp. nov., a Novel Massilia Species Isolated from a Sandy-loam Maize Soil.</title>
        <authorList>
            <person name="Raths R."/>
            <person name="Peta V."/>
            <person name="Bucking H."/>
        </authorList>
    </citation>
    <scope>NUCLEOTIDE SEQUENCE [LARGE SCALE GENOMIC DNA]</scope>
    <source>
        <strain evidence="2 3">MC02</strain>
    </source>
</reference>
<proteinExistence type="predicted"/>
<dbReference type="OrthoDB" id="3296006at2"/>
<dbReference type="Pfam" id="PF00300">
    <property type="entry name" value="His_Phos_1"/>
    <property type="match status" value="1"/>
</dbReference>
<dbReference type="InterPro" id="IPR013078">
    <property type="entry name" value="His_Pase_superF_clade-1"/>
</dbReference>
<name>A0A4Y9SFH3_9BURK</name>
<protein>
    <recommendedName>
        <fullName evidence="4">Histidine phosphatase family protein</fullName>
    </recommendedName>
</protein>
<comment type="caution">
    <text evidence="2">The sequence shown here is derived from an EMBL/GenBank/DDBJ whole genome shotgun (WGS) entry which is preliminary data.</text>
</comment>
<gene>
    <name evidence="2" type="ORF">E4L96_10925</name>
</gene>
<evidence type="ECO:0008006" key="4">
    <source>
        <dbReference type="Google" id="ProtNLM"/>
    </source>
</evidence>
<evidence type="ECO:0000313" key="3">
    <source>
        <dbReference type="Proteomes" id="UP000298438"/>
    </source>
</evidence>
<dbReference type="CDD" id="cd07067">
    <property type="entry name" value="HP_PGM_like"/>
    <property type="match status" value="1"/>
</dbReference>
<feature type="chain" id="PRO_5021312795" description="Histidine phosphatase family protein" evidence="1">
    <location>
        <begin position="26"/>
        <end position="173"/>
    </location>
</feature>
<evidence type="ECO:0000256" key="1">
    <source>
        <dbReference type="SAM" id="SignalP"/>
    </source>
</evidence>
<dbReference type="AlphaFoldDB" id="A0A4Y9SFH3"/>
<dbReference type="RefSeq" id="WP_135207253.1">
    <property type="nucleotide sequence ID" value="NZ_SPVF01000138.1"/>
</dbReference>
<sequence>MHIRLRRLGALLFACALCAPFAALAHPSIIYLVRHAEKQTGDDPPLTPPGELRATTLATLLGQARIGAIFSTETRRTRATAQPLAQRLGLTVQVYDAKQQAQTLAAKLKPLTGAVLVVGHSNTLSETVRLLGGDPGKDIADHEFDRLYQLIYHPGGTVTTVLLTVPPPTGPAP</sequence>
<dbReference type="SUPFAM" id="SSF53254">
    <property type="entry name" value="Phosphoglycerate mutase-like"/>
    <property type="match status" value="1"/>
</dbReference>
<dbReference type="EMBL" id="SPVF01000138">
    <property type="protein sequence ID" value="TFW19976.1"/>
    <property type="molecule type" value="Genomic_DNA"/>
</dbReference>
<feature type="signal peptide" evidence="1">
    <location>
        <begin position="1"/>
        <end position="25"/>
    </location>
</feature>
<evidence type="ECO:0000313" key="2">
    <source>
        <dbReference type="EMBL" id="TFW19976.1"/>
    </source>
</evidence>
<dbReference type="InterPro" id="IPR029033">
    <property type="entry name" value="His_PPase_superfam"/>
</dbReference>
<accession>A0A4Y9SFH3</accession>
<keyword evidence="1" id="KW-0732">Signal</keyword>